<dbReference type="InterPro" id="IPR041457">
    <property type="entry name" value="CxC2_KDZ-assoc"/>
</dbReference>
<organism evidence="2 3">
    <name type="scientific">Candolleomyces eurysporus</name>
    <dbReference type="NCBI Taxonomy" id="2828524"/>
    <lineage>
        <taxon>Eukaryota</taxon>
        <taxon>Fungi</taxon>
        <taxon>Dikarya</taxon>
        <taxon>Basidiomycota</taxon>
        <taxon>Agaricomycotina</taxon>
        <taxon>Agaricomycetes</taxon>
        <taxon>Agaricomycetidae</taxon>
        <taxon>Agaricales</taxon>
        <taxon>Agaricineae</taxon>
        <taxon>Psathyrellaceae</taxon>
        <taxon>Candolleomyces</taxon>
    </lineage>
</organism>
<evidence type="ECO:0000259" key="1">
    <source>
        <dbReference type="Pfam" id="PF18803"/>
    </source>
</evidence>
<dbReference type="InterPro" id="IPR040521">
    <property type="entry name" value="KDZ"/>
</dbReference>
<keyword evidence="3" id="KW-1185">Reference proteome</keyword>
<feature type="domain" description="CxC2-like cysteine cluster KDZ transposase-associated" evidence="1">
    <location>
        <begin position="2"/>
        <end position="42"/>
    </location>
</feature>
<dbReference type="EMBL" id="JANBPK010000484">
    <property type="protein sequence ID" value="KAJ2935520.1"/>
    <property type="molecule type" value="Genomic_DNA"/>
</dbReference>
<dbReference type="Pfam" id="PF18758">
    <property type="entry name" value="KDZ"/>
    <property type="match status" value="1"/>
</dbReference>
<dbReference type="Pfam" id="PF18803">
    <property type="entry name" value="CxC2"/>
    <property type="match status" value="1"/>
</dbReference>
<gene>
    <name evidence="2" type="ORF">H1R20_g1573</name>
</gene>
<evidence type="ECO:0000313" key="2">
    <source>
        <dbReference type="EMBL" id="KAJ2935520.1"/>
    </source>
</evidence>
<reference evidence="2" key="1">
    <citation type="submission" date="2022-06" db="EMBL/GenBank/DDBJ databases">
        <title>Genome Sequence of Candolleomyces eurysporus.</title>
        <authorList>
            <person name="Buettner E."/>
        </authorList>
    </citation>
    <scope>NUCLEOTIDE SEQUENCE</scope>
    <source>
        <strain evidence="2">VTCC 930004</strain>
    </source>
</reference>
<name>A0A9W8JIU4_9AGAR</name>
<dbReference type="OrthoDB" id="3257613at2759"/>
<sequence>MVNPKTAATFRVLEFFELLQYELKLLTYEFYQTISRLTDNTGIHVPKDRYPTLLRIVHQWRHLKLLKHTGRGHDPVRGASETQPGECALLCPPCPHPGINLPEGWENAAKGLKFLYALNIALDACFRMKRKDCSSEVADPGLSKGFAYIVEESAFQEYLKKHDNETEPKSTCSRHDAVNLADMRPGQGYASTGIATVECSRHNFKRPQAVCDMQRGERYCNMDYITILSIQAFLQLFFISYDIACQWFIHLLMQLAQIDPTCPLLRPEKMVTATSDVAEHVIAHQELESTISPEKLQTWTEAMLAWELDPSSPNPYEIAVKTPTQAAVRRQLAAEEEQALTVGVDVALSDEVSPSSLIARGIDLKGEQYVHLLQ</sequence>
<accession>A0A9W8JIU4</accession>
<proteinExistence type="predicted"/>
<comment type="caution">
    <text evidence="2">The sequence shown here is derived from an EMBL/GenBank/DDBJ whole genome shotgun (WGS) entry which is preliminary data.</text>
</comment>
<evidence type="ECO:0000313" key="3">
    <source>
        <dbReference type="Proteomes" id="UP001140091"/>
    </source>
</evidence>
<feature type="non-terminal residue" evidence="2">
    <location>
        <position position="1"/>
    </location>
</feature>
<protein>
    <recommendedName>
        <fullName evidence="1">CxC2-like cysteine cluster KDZ transposase-associated domain-containing protein</fullName>
    </recommendedName>
</protein>
<dbReference type="AlphaFoldDB" id="A0A9W8JIU4"/>
<dbReference type="Proteomes" id="UP001140091">
    <property type="component" value="Unassembled WGS sequence"/>
</dbReference>